<dbReference type="EMBL" id="SULI01000006">
    <property type="protein sequence ID" value="TKZ21246.1"/>
    <property type="molecule type" value="Genomic_DNA"/>
</dbReference>
<accession>A0A4U7N7D8</accession>
<protein>
    <recommendedName>
        <fullName evidence="3">Lipoprotein</fullName>
    </recommendedName>
</protein>
<evidence type="ECO:0000313" key="1">
    <source>
        <dbReference type="EMBL" id="TKZ21246.1"/>
    </source>
</evidence>
<dbReference type="OrthoDB" id="7274329at2"/>
<sequence length="155" mass="16476">MLKTHGIVGLLISATLGLSGCMSNSYQAFIKPGASVDRTNQDQVACSVEANKLFPAANFPQTTPYGNVGYYGGGWGWGVGIVHTTDVNSGMRNQHRAQCMQLKGYKPVSFPICTQQQLAGRSYAPLTRAPAQSDNICAIKIDGGGRALVDITKPL</sequence>
<gene>
    <name evidence="1" type="ORF">FAP39_07450</name>
</gene>
<evidence type="ECO:0000313" key="2">
    <source>
        <dbReference type="Proteomes" id="UP000306575"/>
    </source>
</evidence>
<evidence type="ECO:0008006" key="3">
    <source>
        <dbReference type="Google" id="ProtNLM"/>
    </source>
</evidence>
<name>A0A4U7N7D8_9RHOB</name>
<dbReference type="RefSeq" id="WP_138015766.1">
    <property type="nucleotide sequence ID" value="NZ_SULI01000006.1"/>
</dbReference>
<dbReference type="PROSITE" id="PS51257">
    <property type="entry name" value="PROKAR_LIPOPROTEIN"/>
    <property type="match status" value="1"/>
</dbReference>
<comment type="caution">
    <text evidence="1">The sequence shown here is derived from an EMBL/GenBank/DDBJ whole genome shotgun (WGS) entry which is preliminary data.</text>
</comment>
<keyword evidence="2" id="KW-1185">Reference proteome</keyword>
<dbReference type="AlphaFoldDB" id="A0A4U7N7D8"/>
<organism evidence="1 2">
    <name type="scientific">Shimia litoralis</name>
    <dbReference type="NCBI Taxonomy" id="420403"/>
    <lineage>
        <taxon>Bacteria</taxon>
        <taxon>Pseudomonadati</taxon>
        <taxon>Pseudomonadota</taxon>
        <taxon>Alphaproteobacteria</taxon>
        <taxon>Rhodobacterales</taxon>
        <taxon>Roseobacteraceae</taxon>
    </lineage>
</organism>
<dbReference type="Proteomes" id="UP000306575">
    <property type="component" value="Unassembled WGS sequence"/>
</dbReference>
<reference evidence="1 2" key="1">
    <citation type="submission" date="2019-04" db="EMBL/GenBank/DDBJ databases">
        <title>Genome sequence of Pelagicola litoralis CL-ES2.</title>
        <authorList>
            <person name="Cao J."/>
        </authorList>
    </citation>
    <scope>NUCLEOTIDE SEQUENCE [LARGE SCALE GENOMIC DNA]</scope>
    <source>
        <strain evidence="1 2">CL-ES2</strain>
    </source>
</reference>
<proteinExistence type="predicted"/>